<dbReference type="Proteomes" id="UP000054721">
    <property type="component" value="Unassembled WGS sequence"/>
</dbReference>
<accession>A0A0V1KGZ4</accession>
<dbReference type="AlphaFoldDB" id="A0A0V1KGZ4"/>
<dbReference type="EMBL" id="JYDW01003270">
    <property type="protein sequence ID" value="KRZ46468.1"/>
    <property type="molecule type" value="Genomic_DNA"/>
</dbReference>
<evidence type="ECO:0000313" key="2">
    <source>
        <dbReference type="Proteomes" id="UP000054721"/>
    </source>
</evidence>
<reference evidence="1 2" key="1">
    <citation type="submission" date="2015-05" db="EMBL/GenBank/DDBJ databases">
        <title>Evolution of Trichinella species and genotypes.</title>
        <authorList>
            <person name="Korhonen P.K."/>
            <person name="Edoardo P."/>
            <person name="Giuseppe L.R."/>
            <person name="Gasser R.B."/>
        </authorList>
    </citation>
    <scope>NUCLEOTIDE SEQUENCE [LARGE SCALE GENOMIC DNA]</scope>
    <source>
        <strain evidence="1">ISS10</strain>
    </source>
</reference>
<organism evidence="1 2">
    <name type="scientific">Trichinella nativa</name>
    <dbReference type="NCBI Taxonomy" id="6335"/>
    <lineage>
        <taxon>Eukaryota</taxon>
        <taxon>Metazoa</taxon>
        <taxon>Ecdysozoa</taxon>
        <taxon>Nematoda</taxon>
        <taxon>Enoplea</taxon>
        <taxon>Dorylaimia</taxon>
        <taxon>Trichinellida</taxon>
        <taxon>Trichinellidae</taxon>
        <taxon>Trichinella</taxon>
    </lineage>
</organism>
<protein>
    <submittedName>
        <fullName evidence="1">Uncharacterized protein</fullName>
    </submittedName>
</protein>
<sequence>MPCLSTGGGLYKSLVHSRGSPISYLLRLSVFIISAGPQDFNPV</sequence>
<comment type="caution">
    <text evidence="1">The sequence shown here is derived from an EMBL/GenBank/DDBJ whole genome shotgun (WGS) entry which is preliminary data.</text>
</comment>
<gene>
    <name evidence="1" type="ORF">T02_9098</name>
</gene>
<proteinExistence type="predicted"/>
<evidence type="ECO:0000313" key="1">
    <source>
        <dbReference type="EMBL" id="KRZ46468.1"/>
    </source>
</evidence>
<name>A0A0V1KGZ4_9BILA</name>
<keyword evidence="2" id="KW-1185">Reference proteome</keyword>